<dbReference type="EMBL" id="LIAV01000010">
    <property type="protein sequence ID" value="KRO41293.1"/>
    <property type="molecule type" value="Genomic_DNA"/>
</dbReference>
<organism evidence="1 2">
    <name type="scientific">SAR86 cluster bacterium BACL1 MAG-120920-bin57</name>
    <dbReference type="NCBI Taxonomy" id="1655571"/>
    <lineage>
        <taxon>Bacteria</taxon>
        <taxon>Pseudomonadati</taxon>
        <taxon>Pseudomonadota</taxon>
        <taxon>Gammaproteobacteria</taxon>
        <taxon>SAR86 cluster</taxon>
    </lineage>
</organism>
<comment type="caution">
    <text evidence="1">The sequence shown here is derived from an EMBL/GenBank/DDBJ whole genome shotgun (WGS) entry which is preliminary data.</text>
</comment>
<dbReference type="PROSITE" id="PS51257">
    <property type="entry name" value="PROKAR_LIPOPROTEIN"/>
    <property type="match status" value="1"/>
</dbReference>
<gene>
    <name evidence="1" type="ORF">ABR63_04210</name>
</gene>
<name>A0A0R2PYJ8_9GAMM</name>
<dbReference type="Gene3D" id="3.40.50.11690">
    <property type="entry name" value="Cell division protein FtsQ/DivIB"/>
    <property type="match status" value="1"/>
</dbReference>
<dbReference type="InterPro" id="IPR045335">
    <property type="entry name" value="FtsQ_C_sf"/>
</dbReference>
<evidence type="ECO:0000313" key="1">
    <source>
        <dbReference type="EMBL" id="KRO41293.1"/>
    </source>
</evidence>
<protein>
    <recommendedName>
        <fullName evidence="3">POTRA domain-containing protein</fullName>
    </recommendedName>
</protein>
<sequence>MKVPRLKFYHCWILLFTVAGCNKSDGQHIVINFENRLTLKKEVDMIQNIQSLLSSQQIQIYLQDQLWIETFLIKSSFFKPTEVFIQSKKPKYVWRKKFYMDHKLSKFLYDGQHSHLIHLDMPIESLYSWIEAEDEVTLALDQFDLVIEEVNFNPAGGWHLITKNLRINLGDDLSTQTYQKLSLTLKYMFENNLTPSIIDLRYKAGAALNYGK</sequence>
<reference evidence="2" key="1">
    <citation type="submission" date="2015-10" db="EMBL/GenBank/DDBJ databases">
        <title>Metagenome-Assembled Genomes uncover a global brackish microbiome.</title>
        <authorList>
            <person name="Hugerth L.W."/>
            <person name="Larsson J."/>
            <person name="Alneberg J."/>
            <person name="Lindh M.V."/>
            <person name="Legrand C."/>
            <person name="Pinhassi J."/>
            <person name="Andersson A."/>
        </authorList>
    </citation>
    <scope>NUCLEOTIDE SEQUENCE [LARGE SCALE GENOMIC DNA]</scope>
</reference>
<accession>A0A0R2PYJ8</accession>
<proteinExistence type="predicted"/>
<evidence type="ECO:0008006" key="3">
    <source>
        <dbReference type="Google" id="ProtNLM"/>
    </source>
</evidence>
<dbReference type="AlphaFoldDB" id="A0A0R2PYJ8"/>
<dbReference type="Proteomes" id="UP000050874">
    <property type="component" value="Unassembled WGS sequence"/>
</dbReference>
<evidence type="ECO:0000313" key="2">
    <source>
        <dbReference type="Proteomes" id="UP000050874"/>
    </source>
</evidence>